<reference evidence="2 3" key="1">
    <citation type="submission" date="2024-05" db="EMBL/GenBank/DDBJ databases">
        <title>Culex pipiens pipiens assembly and annotation.</title>
        <authorList>
            <person name="Alout H."/>
            <person name="Durand T."/>
        </authorList>
    </citation>
    <scope>NUCLEOTIDE SEQUENCE [LARGE SCALE GENOMIC DNA]</scope>
    <source>
        <strain evidence="2">HA-2024</strain>
        <tissue evidence="2">Whole body</tissue>
    </source>
</reference>
<protein>
    <submittedName>
        <fullName evidence="2">Uncharacterized protein</fullName>
    </submittedName>
</protein>
<feature type="region of interest" description="Disordered" evidence="1">
    <location>
        <begin position="52"/>
        <end position="75"/>
    </location>
</feature>
<evidence type="ECO:0000313" key="3">
    <source>
        <dbReference type="Proteomes" id="UP001562425"/>
    </source>
</evidence>
<keyword evidence="3" id="KW-1185">Reference proteome</keyword>
<feature type="compositionally biased region" description="Basic and acidic residues" evidence="1">
    <location>
        <begin position="96"/>
        <end position="118"/>
    </location>
</feature>
<evidence type="ECO:0000256" key="1">
    <source>
        <dbReference type="SAM" id="MobiDB-lite"/>
    </source>
</evidence>
<evidence type="ECO:0000313" key="2">
    <source>
        <dbReference type="EMBL" id="KAL1377957.1"/>
    </source>
</evidence>
<gene>
    <name evidence="2" type="ORF">pipiens_015902</name>
</gene>
<dbReference type="Proteomes" id="UP001562425">
    <property type="component" value="Unassembled WGS sequence"/>
</dbReference>
<name>A0ABD1CPI2_CULPP</name>
<sequence length="136" mass="15015">MIHQEKSPIRRECIGIPAQKMEDGVATHLFAPLPVGSANHPGTYALHREAPGRLDGHIGRGDHSVASEKKKTRNRCSSLIHGTKDAAVAWTNIDTNSKESRLAPREPGDNPHGTERRHNTTTSRQTEDCLLWPCLL</sequence>
<proteinExistence type="predicted"/>
<organism evidence="2 3">
    <name type="scientific">Culex pipiens pipiens</name>
    <name type="common">Northern house mosquito</name>
    <dbReference type="NCBI Taxonomy" id="38569"/>
    <lineage>
        <taxon>Eukaryota</taxon>
        <taxon>Metazoa</taxon>
        <taxon>Ecdysozoa</taxon>
        <taxon>Arthropoda</taxon>
        <taxon>Hexapoda</taxon>
        <taxon>Insecta</taxon>
        <taxon>Pterygota</taxon>
        <taxon>Neoptera</taxon>
        <taxon>Endopterygota</taxon>
        <taxon>Diptera</taxon>
        <taxon>Nematocera</taxon>
        <taxon>Culicoidea</taxon>
        <taxon>Culicidae</taxon>
        <taxon>Culicinae</taxon>
        <taxon>Culicini</taxon>
        <taxon>Culex</taxon>
        <taxon>Culex</taxon>
    </lineage>
</organism>
<feature type="compositionally biased region" description="Basic and acidic residues" evidence="1">
    <location>
        <begin position="52"/>
        <end position="69"/>
    </location>
</feature>
<dbReference type="EMBL" id="JBEHCU010010612">
    <property type="protein sequence ID" value="KAL1377957.1"/>
    <property type="molecule type" value="Genomic_DNA"/>
</dbReference>
<accession>A0ABD1CPI2</accession>
<comment type="caution">
    <text evidence="2">The sequence shown here is derived from an EMBL/GenBank/DDBJ whole genome shotgun (WGS) entry which is preliminary data.</text>
</comment>
<dbReference type="AlphaFoldDB" id="A0ABD1CPI2"/>
<feature type="region of interest" description="Disordered" evidence="1">
    <location>
        <begin position="93"/>
        <end position="124"/>
    </location>
</feature>